<dbReference type="InterPro" id="IPR043502">
    <property type="entry name" value="DNA/RNA_pol_sf"/>
</dbReference>
<keyword evidence="22" id="KW-1185">Reference proteome</keyword>
<dbReference type="InterPro" id="IPR020045">
    <property type="entry name" value="DNA_polI_H3TH"/>
</dbReference>
<dbReference type="Pfam" id="PF22619">
    <property type="entry name" value="DNA_polI_exo1"/>
    <property type="match status" value="1"/>
</dbReference>
<dbReference type="SUPFAM" id="SSF88723">
    <property type="entry name" value="PIN domain-like"/>
    <property type="match status" value="1"/>
</dbReference>
<dbReference type="PATRIC" id="fig|1620.3.peg.642"/>
<dbReference type="InterPro" id="IPR002421">
    <property type="entry name" value="5-3_exonuclease"/>
</dbReference>
<dbReference type="CDD" id="cd06140">
    <property type="entry name" value="DNA_polA_I_Bacillus_like_exo"/>
    <property type="match status" value="1"/>
</dbReference>
<dbReference type="Pfam" id="PF01367">
    <property type="entry name" value="5_3_exonuc"/>
    <property type="match status" value="1"/>
</dbReference>
<dbReference type="FunFam" id="1.20.1060.10:FF:000001">
    <property type="entry name" value="DNA polymerase I"/>
    <property type="match status" value="1"/>
</dbReference>
<dbReference type="Pfam" id="PF02739">
    <property type="entry name" value="5_3_exonuc_N"/>
    <property type="match status" value="1"/>
</dbReference>
<evidence type="ECO:0000256" key="12">
    <source>
        <dbReference type="ARBA" id="ARBA00022932"/>
    </source>
</evidence>
<keyword evidence="13 17" id="KW-0238">DNA-binding</keyword>
<feature type="domain" description="5'-3' exonuclease" evidence="19">
    <location>
        <begin position="9"/>
        <end position="275"/>
    </location>
</feature>
<dbReference type="Gene3D" id="3.30.70.370">
    <property type="match status" value="1"/>
</dbReference>
<dbReference type="GO" id="GO:0008408">
    <property type="term" value="F:3'-5' exonuclease activity"/>
    <property type="evidence" value="ECO:0007669"/>
    <property type="project" value="InterPro"/>
</dbReference>
<dbReference type="Gene3D" id="3.30.420.10">
    <property type="entry name" value="Ribonuclease H-like superfamily/Ribonuclease H"/>
    <property type="match status" value="1"/>
</dbReference>
<dbReference type="GO" id="GO:0006302">
    <property type="term" value="P:double-strand break repair"/>
    <property type="evidence" value="ECO:0007669"/>
    <property type="project" value="TreeGrafter"/>
</dbReference>
<protein>
    <recommendedName>
        <fullName evidence="4 16">DNA polymerase I</fullName>
        <ecNumber evidence="3 16">2.7.7.7</ecNumber>
    </recommendedName>
</protein>
<evidence type="ECO:0000256" key="5">
    <source>
        <dbReference type="ARBA" id="ARBA00022679"/>
    </source>
</evidence>
<dbReference type="PANTHER" id="PTHR10133">
    <property type="entry name" value="DNA POLYMERASE I"/>
    <property type="match status" value="1"/>
</dbReference>
<dbReference type="InterPro" id="IPR054690">
    <property type="entry name" value="DNA_polI_exonuclease"/>
</dbReference>
<comment type="similarity">
    <text evidence="1 17">Belongs to the DNA polymerase type-A family.</text>
</comment>
<evidence type="ECO:0000313" key="22">
    <source>
        <dbReference type="Proteomes" id="UP000051673"/>
    </source>
</evidence>
<dbReference type="Gene3D" id="1.20.1060.10">
    <property type="entry name" value="Taq DNA Polymerase, Chain T, domain 4"/>
    <property type="match status" value="1"/>
</dbReference>
<dbReference type="SUPFAM" id="SSF47807">
    <property type="entry name" value="5' to 3' exonuclease, C-terminal subdomain"/>
    <property type="match status" value="1"/>
</dbReference>
<dbReference type="CDD" id="cd09898">
    <property type="entry name" value="H3TH_53EXO"/>
    <property type="match status" value="1"/>
</dbReference>
<evidence type="ECO:0000256" key="14">
    <source>
        <dbReference type="ARBA" id="ARBA00023204"/>
    </source>
</evidence>
<evidence type="ECO:0000259" key="20">
    <source>
        <dbReference type="SMART" id="SM00482"/>
    </source>
</evidence>
<evidence type="ECO:0000256" key="9">
    <source>
        <dbReference type="ARBA" id="ARBA00022763"/>
    </source>
</evidence>
<gene>
    <name evidence="17" type="primary">polA</name>
    <name evidence="21" type="ORF">IV67_GL000634</name>
</gene>
<dbReference type="NCBIfam" id="NF004397">
    <property type="entry name" value="PRK05755.1"/>
    <property type="match status" value="1"/>
</dbReference>
<dbReference type="GO" id="GO:0003677">
    <property type="term" value="F:DNA binding"/>
    <property type="evidence" value="ECO:0007669"/>
    <property type="project" value="UniProtKB-UniRule"/>
</dbReference>
<evidence type="ECO:0000256" key="2">
    <source>
        <dbReference type="ARBA" id="ARBA00011541"/>
    </source>
</evidence>
<dbReference type="InterPro" id="IPR029060">
    <property type="entry name" value="PIN-like_dom_sf"/>
</dbReference>
<dbReference type="InterPro" id="IPR019760">
    <property type="entry name" value="DNA-dir_DNA_pol_A_CS"/>
</dbReference>
<dbReference type="InterPro" id="IPR002298">
    <property type="entry name" value="DNA_polymerase_A"/>
</dbReference>
<dbReference type="SMART" id="SM00482">
    <property type="entry name" value="POLAc"/>
    <property type="match status" value="1"/>
</dbReference>
<evidence type="ECO:0000256" key="10">
    <source>
        <dbReference type="ARBA" id="ARBA00022801"/>
    </source>
</evidence>
<keyword evidence="5 17" id="KW-0808">Transferase</keyword>
<dbReference type="Gene3D" id="3.40.50.1010">
    <property type="entry name" value="5'-nuclease"/>
    <property type="match status" value="1"/>
</dbReference>
<comment type="subunit">
    <text evidence="2 17">Single-chain monomer with multiple functions.</text>
</comment>
<keyword evidence="10" id="KW-0378">Hydrolase</keyword>
<dbReference type="InterPro" id="IPR001098">
    <property type="entry name" value="DNA-dir_DNA_pol_A_palm_dom"/>
</dbReference>
<evidence type="ECO:0000256" key="15">
    <source>
        <dbReference type="ARBA" id="ARBA00049244"/>
    </source>
</evidence>
<keyword evidence="6 17" id="KW-0548">Nucleotidyltransferase</keyword>
<dbReference type="SMART" id="SM00279">
    <property type="entry name" value="HhH2"/>
    <property type="match status" value="1"/>
</dbReference>
<dbReference type="InterPro" id="IPR036279">
    <property type="entry name" value="5-3_exonuclease_C_sf"/>
</dbReference>
<sequence length="907" mass="102302">MAEREMNMAKPTLLLIDGNSLAFRAFYAMINQVERFVNHEGLHTNALVAFNNFLDGIVEPFDPDYALVAWDAGKTTFRTDKYDDYKGNRDKTPSELSEQFPYLREMVTLHGIYSYELPNYEADDIIGTTAKDAQAKGFDVTIVTGDRDMLQLVDEHIEVWITKKGVSELEHNDLAMVDEKYDGLTPAQIVDVKGLQGDTSDNYPGVAGIGPKTAIKLIKAYHSIPELYEHIDELKANKQKEKLVNGEADAKMSRDLARIRTDAPVEFELDDLKYTGPDYENIIPFYQQLDFKQQLAKLANQGHVLGASISGDASEETAAPSTTPVPLIRLSEDPTDLIPDYTDEISFYVELDDADYHTAAPVGFIFGNEAQGYVVGRDIDVLLIDPVKTMLENADVKKRVFNAKALYVLFLRYEVELQGLEYDILLMSYLVDTNDNSNDLGALAQQNDYYDVQTDEAVYGKGVKFEIPEDDQIFFEHLGQKARALEILPARLLQKLDDREQTDLYKNMELPLSIVLAEMEATGIKVDSQRLLMMGNDLAERLSDLEQKIYQEAGHEFNIQSPKQLGVVLFEEMGYKPIKKTKTGYSTSVEVLEQMQDVPIVKMILEYRQIAKIKSTYVEGLLRVVHGSDSKVHTHYIQTLTQTGRLSSTDPNLQNIPVRLEEGRLIRQAFVPSSSDCVLVSSDYSQIELRVLAHISGDKNMQAAFNADEDIHAATARRIFNLPEGEDIDPNMRRKAKAVNFGIVYGISDFGLAKNIGVSRKEAKEIIDTYFAEYPGIKQWSENIIDFARENGYVETMAHRRRYLPDMHAKNFNVRSFAERTAMNTPIQGSAADIIKIAMLNVQKALETEGLKTRMLLQVHDELIFEVPKAELEIIHELVPKVMDSAMALDVPLKVSSHEGATWYDAK</sequence>
<evidence type="ECO:0000256" key="6">
    <source>
        <dbReference type="ARBA" id="ARBA00022695"/>
    </source>
</evidence>
<dbReference type="Proteomes" id="UP000051673">
    <property type="component" value="Unassembled WGS sequence"/>
</dbReference>
<reference evidence="21 22" key="1">
    <citation type="journal article" date="2015" name="Genome Announc.">
        <title>Expanding the biotechnology potential of lactobacilli through comparative genomics of 213 strains and associated genera.</title>
        <authorList>
            <person name="Sun Z."/>
            <person name="Harris H.M."/>
            <person name="McCann A."/>
            <person name="Guo C."/>
            <person name="Argimon S."/>
            <person name="Zhang W."/>
            <person name="Yang X."/>
            <person name="Jeffery I.B."/>
            <person name="Cooney J.C."/>
            <person name="Kagawa T.F."/>
            <person name="Liu W."/>
            <person name="Song Y."/>
            <person name="Salvetti E."/>
            <person name="Wrobel A."/>
            <person name="Rasinkangas P."/>
            <person name="Parkhill J."/>
            <person name="Rea M.C."/>
            <person name="O'Sullivan O."/>
            <person name="Ritari J."/>
            <person name="Douillard F.P."/>
            <person name="Paul Ross R."/>
            <person name="Yang R."/>
            <person name="Briner A.E."/>
            <person name="Felis G.E."/>
            <person name="de Vos W.M."/>
            <person name="Barrangou R."/>
            <person name="Klaenhammer T.R."/>
            <person name="Caufield P.W."/>
            <person name="Cui Y."/>
            <person name="Zhang H."/>
            <person name="O'Toole P.W."/>
        </authorList>
    </citation>
    <scope>NUCLEOTIDE SEQUENCE [LARGE SCALE GENOMIC DNA]</scope>
    <source>
        <strain evidence="21 22">DSM 20014</strain>
    </source>
</reference>
<keyword evidence="12 17" id="KW-0239">DNA-directed DNA polymerase</keyword>
<proteinExistence type="inferred from homology"/>
<feature type="domain" description="3'-5' exonuclease" evidence="18">
    <location>
        <begin position="325"/>
        <end position="497"/>
    </location>
</feature>
<dbReference type="InterPro" id="IPR008918">
    <property type="entry name" value="HhH2"/>
</dbReference>
<dbReference type="InterPro" id="IPR036397">
    <property type="entry name" value="RNaseH_sf"/>
</dbReference>
<dbReference type="PROSITE" id="PS00447">
    <property type="entry name" value="DNA_POLYMERASE_A"/>
    <property type="match status" value="1"/>
</dbReference>
<dbReference type="PANTHER" id="PTHR10133:SF27">
    <property type="entry name" value="DNA POLYMERASE NU"/>
    <property type="match status" value="1"/>
</dbReference>
<dbReference type="FunFam" id="1.10.150.20:FF:000003">
    <property type="entry name" value="DNA polymerase I"/>
    <property type="match status" value="1"/>
</dbReference>
<evidence type="ECO:0000256" key="1">
    <source>
        <dbReference type="ARBA" id="ARBA00007705"/>
    </source>
</evidence>
<dbReference type="CDD" id="cd09859">
    <property type="entry name" value="PIN_53EXO"/>
    <property type="match status" value="1"/>
</dbReference>
<dbReference type="Pfam" id="PF00476">
    <property type="entry name" value="DNA_pol_A"/>
    <property type="match status" value="1"/>
</dbReference>
<dbReference type="AlphaFoldDB" id="A0A0R2JRB1"/>
<comment type="catalytic activity">
    <reaction evidence="15 17">
        <text>DNA(n) + a 2'-deoxyribonucleoside 5'-triphosphate = DNA(n+1) + diphosphate</text>
        <dbReference type="Rhea" id="RHEA:22508"/>
        <dbReference type="Rhea" id="RHEA-COMP:17339"/>
        <dbReference type="Rhea" id="RHEA-COMP:17340"/>
        <dbReference type="ChEBI" id="CHEBI:33019"/>
        <dbReference type="ChEBI" id="CHEBI:61560"/>
        <dbReference type="ChEBI" id="CHEBI:173112"/>
        <dbReference type="EC" id="2.7.7.7"/>
    </reaction>
</comment>
<keyword evidence="8" id="KW-0540">Nuclease</keyword>
<dbReference type="GO" id="GO:0008409">
    <property type="term" value="F:5'-3' exonuclease activity"/>
    <property type="evidence" value="ECO:0007669"/>
    <property type="project" value="InterPro"/>
</dbReference>
<keyword evidence="7 17" id="KW-0235">DNA replication</keyword>
<dbReference type="FunFam" id="3.40.50.1010:FF:000001">
    <property type="entry name" value="DNA polymerase I"/>
    <property type="match status" value="1"/>
</dbReference>
<evidence type="ECO:0000313" key="21">
    <source>
        <dbReference type="EMBL" id="KRN77114.1"/>
    </source>
</evidence>
<dbReference type="EMBL" id="JQCD01000024">
    <property type="protein sequence ID" value="KRN77114.1"/>
    <property type="molecule type" value="Genomic_DNA"/>
</dbReference>
<evidence type="ECO:0000256" key="3">
    <source>
        <dbReference type="ARBA" id="ARBA00012417"/>
    </source>
</evidence>
<evidence type="ECO:0000256" key="8">
    <source>
        <dbReference type="ARBA" id="ARBA00022722"/>
    </source>
</evidence>
<dbReference type="SMART" id="SM00474">
    <property type="entry name" value="35EXOc"/>
    <property type="match status" value="1"/>
</dbReference>
<dbReference type="CDD" id="cd08637">
    <property type="entry name" value="DNA_pol_A_pol_I_C"/>
    <property type="match status" value="1"/>
</dbReference>
<dbReference type="InterPro" id="IPR018320">
    <property type="entry name" value="DNA_polymerase_1"/>
</dbReference>
<evidence type="ECO:0000259" key="19">
    <source>
        <dbReference type="SMART" id="SM00475"/>
    </source>
</evidence>
<dbReference type="GO" id="GO:0006261">
    <property type="term" value="P:DNA-templated DNA replication"/>
    <property type="evidence" value="ECO:0007669"/>
    <property type="project" value="UniProtKB-UniRule"/>
</dbReference>
<evidence type="ECO:0000259" key="18">
    <source>
        <dbReference type="SMART" id="SM00474"/>
    </source>
</evidence>
<evidence type="ECO:0000256" key="11">
    <source>
        <dbReference type="ARBA" id="ARBA00022839"/>
    </source>
</evidence>
<dbReference type="EC" id="2.7.7.7" evidence="3 16"/>
<accession>A0A0R2JRB1</accession>
<dbReference type="InterPro" id="IPR002562">
    <property type="entry name" value="3'-5'_exonuclease_dom"/>
</dbReference>
<keyword evidence="11" id="KW-0269">Exonuclease</keyword>
<feature type="domain" description="DNA-directed DNA polymerase family A palm" evidence="20">
    <location>
        <begin position="663"/>
        <end position="871"/>
    </location>
</feature>
<dbReference type="InterPro" id="IPR012337">
    <property type="entry name" value="RNaseH-like_sf"/>
</dbReference>
<organism evidence="21 22">
    <name type="scientific">Weissella minor</name>
    <dbReference type="NCBI Taxonomy" id="1620"/>
    <lineage>
        <taxon>Bacteria</taxon>
        <taxon>Bacillati</taxon>
        <taxon>Bacillota</taxon>
        <taxon>Bacilli</taxon>
        <taxon>Lactobacillales</taxon>
        <taxon>Lactobacillaceae</taxon>
        <taxon>Weissella</taxon>
    </lineage>
</organism>
<dbReference type="NCBIfam" id="TIGR00593">
    <property type="entry name" value="pola"/>
    <property type="match status" value="1"/>
</dbReference>
<dbReference type="FunFam" id="1.10.150.20:FF:000002">
    <property type="entry name" value="DNA polymerase I"/>
    <property type="match status" value="1"/>
</dbReference>
<evidence type="ECO:0000256" key="7">
    <source>
        <dbReference type="ARBA" id="ARBA00022705"/>
    </source>
</evidence>
<evidence type="ECO:0000256" key="16">
    <source>
        <dbReference type="NCBIfam" id="TIGR00593"/>
    </source>
</evidence>
<comment type="caution">
    <text evidence="21">The sequence shown here is derived from an EMBL/GenBank/DDBJ whole genome shotgun (WGS) entry which is preliminary data.</text>
</comment>
<dbReference type="InterPro" id="IPR020046">
    <property type="entry name" value="5-3_exonucl_a-hlix_arch_N"/>
</dbReference>
<dbReference type="STRING" id="1620.IV67_GL000634"/>
<dbReference type="Gene3D" id="1.10.150.20">
    <property type="entry name" value="5' to 3' exonuclease, C-terminal subdomain"/>
    <property type="match status" value="2"/>
</dbReference>
<dbReference type="SUPFAM" id="SSF53098">
    <property type="entry name" value="Ribonuclease H-like"/>
    <property type="match status" value="1"/>
</dbReference>
<dbReference type="SMART" id="SM00475">
    <property type="entry name" value="53EXOc"/>
    <property type="match status" value="1"/>
</dbReference>
<evidence type="ECO:0000256" key="17">
    <source>
        <dbReference type="RuleBase" id="RU004460"/>
    </source>
</evidence>
<dbReference type="GO" id="GO:0003887">
    <property type="term" value="F:DNA-directed DNA polymerase activity"/>
    <property type="evidence" value="ECO:0007669"/>
    <property type="project" value="UniProtKB-UniRule"/>
</dbReference>
<dbReference type="PRINTS" id="PR00868">
    <property type="entry name" value="DNAPOLI"/>
</dbReference>
<dbReference type="SUPFAM" id="SSF56672">
    <property type="entry name" value="DNA/RNA polymerases"/>
    <property type="match status" value="1"/>
</dbReference>
<keyword evidence="14 17" id="KW-0234">DNA repair</keyword>
<name>A0A0R2JRB1_9LACO</name>
<keyword evidence="9 17" id="KW-0227">DNA damage</keyword>
<evidence type="ECO:0000256" key="4">
    <source>
        <dbReference type="ARBA" id="ARBA00020311"/>
    </source>
</evidence>
<evidence type="ECO:0000256" key="13">
    <source>
        <dbReference type="ARBA" id="ARBA00023125"/>
    </source>
</evidence>